<keyword evidence="1" id="KW-0479">Metal-binding</keyword>
<dbReference type="Proteomes" id="UP001151760">
    <property type="component" value="Unassembled WGS sequence"/>
</dbReference>
<name>A0ABQ5GL28_9ASTR</name>
<accession>A0ABQ5GL28</accession>
<dbReference type="Pfam" id="PF00098">
    <property type="entry name" value="zf-CCHC"/>
    <property type="match status" value="1"/>
</dbReference>
<dbReference type="EMBL" id="BQNB010018534">
    <property type="protein sequence ID" value="GJT75488.1"/>
    <property type="molecule type" value="Genomic_DNA"/>
</dbReference>
<keyword evidence="1" id="KW-0862">Zinc</keyword>
<reference evidence="4" key="2">
    <citation type="submission" date="2022-01" db="EMBL/GenBank/DDBJ databases">
        <authorList>
            <person name="Yamashiro T."/>
            <person name="Shiraishi A."/>
            <person name="Satake H."/>
            <person name="Nakayama K."/>
        </authorList>
    </citation>
    <scope>NUCLEOTIDE SEQUENCE</scope>
</reference>
<reference evidence="4" key="1">
    <citation type="journal article" date="2022" name="Int. J. Mol. Sci.">
        <title>Draft Genome of Tanacetum Coccineum: Genomic Comparison of Closely Related Tanacetum-Family Plants.</title>
        <authorList>
            <person name="Yamashiro T."/>
            <person name="Shiraishi A."/>
            <person name="Nakayama K."/>
            <person name="Satake H."/>
        </authorList>
    </citation>
    <scope>NUCLEOTIDE SEQUENCE</scope>
</reference>
<evidence type="ECO:0000313" key="4">
    <source>
        <dbReference type="EMBL" id="GJT75488.1"/>
    </source>
</evidence>
<keyword evidence="5" id="KW-1185">Reference proteome</keyword>
<evidence type="ECO:0000259" key="3">
    <source>
        <dbReference type="PROSITE" id="PS50158"/>
    </source>
</evidence>
<keyword evidence="1" id="KW-0863">Zinc-finger</keyword>
<evidence type="ECO:0000313" key="5">
    <source>
        <dbReference type="Proteomes" id="UP001151760"/>
    </source>
</evidence>
<feature type="region of interest" description="Disordered" evidence="2">
    <location>
        <begin position="1"/>
        <end position="45"/>
    </location>
</feature>
<dbReference type="PROSITE" id="PS50158">
    <property type="entry name" value="ZF_CCHC"/>
    <property type="match status" value="1"/>
</dbReference>
<protein>
    <submittedName>
        <fullName evidence="4">Reverse transcriptase domain-containing protein</fullName>
    </submittedName>
</protein>
<dbReference type="InterPro" id="IPR036875">
    <property type="entry name" value="Znf_CCHC_sf"/>
</dbReference>
<gene>
    <name evidence="4" type="ORF">Tco_1042213</name>
</gene>
<proteinExistence type="predicted"/>
<evidence type="ECO:0000256" key="1">
    <source>
        <dbReference type="PROSITE-ProRule" id="PRU00047"/>
    </source>
</evidence>
<keyword evidence="4" id="KW-0695">RNA-directed DNA polymerase</keyword>
<feature type="domain" description="CCHC-type" evidence="3">
    <location>
        <begin position="224"/>
        <end position="240"/>
    </location>
</feature>
<keyword evidence="4" id="KW-0548">Nucleotidyltransferase</keyword>
<dbReference type="GO" id="GO:0003964">
    <property type="term" value="F:RNA-directed DNA polymerase activity"/>
    <property type="evidence" value="ECO:0007669"/>
    <property type="project" value="UniProtKB-KW"/>
</dbReference>
<evidence type="ECO:0000256" key="2">
    <source>
        <dbReference type="SAM" id="MobiDB-lite"/>
    </source>
</evidence>
<dbReference type="SMART" id="SM00343">
    <property type="entry name" value="ZnF_C2HC"/>
    <property type="match status" value="2"/>
</dbReference>
<organism evidence="4 5">
    <name type="scientific">Tanacetum coccineum</name>
    <dbReference type="NCBI Taxonomy" id="301880"/>
    <lineage>
        <taxon>Eukaryota</taxon>
        <taxon>Viridiplantae</taxon>
        <taxon>Streptophyta</taxon>
        <taxon>Embryophyta</taxon>
        <taxon>Tracheophyta</taxon>
        <taxon>Spermatophyta</taxon>
        <taxon>Magnoliopsida</taxon>
        <taxon>eudicotyledons</taxon>
        <taxon>Gunneridae</taxon>
        <taxon>Pentapetalae</taxon>
        <taxon>asterids</taxon>
        <taxon>campanulids</taxon>
        <taxon>Asterales</taxon>
        <taxon>Asteraceae</taxon>
        <taxon>Asteroideae</taxon>
        <taxon>Anthemideae</taxon>
        <taxon>Anthemidinae</taxon>
        <taxon>Tanacetum</taxon>
    </lineage>
</organism>
<dbReference type="Gene3D" id="4.10.60.10">
    <property type="entry name" value="Zinc finger, CCHC-type"/>
    <property type="match status" value="1"/>
</dbReference>
<dbReference type="SUPFAM" id="SSF57756">
    <property type="entry name" value="Retrovirus zinc finger-like domains"/>
    <property type="match status" value="1"/>
</dbReference>
<dbReference type="InterPro" id="IPR001878">
    <property type="entry name" value="Znf_CCHC"/>
</dbReference>
<keyword evidence="4" id="KW-0808">Transferase</keyword>
<comment type="caution">
    <text evidence="4">The sequence shown here is derived from an EMBL/GenBank/DDBJ whole genome shotgun (WGS) entry which is preliminary data.</text>
</comment>
<sequence>MATIRNIEVLKATPSKHAETTTSNADKVSSGDDDRSSSSSSEDLNFRGFSKEEKEALYADRATYRNFTTCDVPKFTGDLNPIASTRWITAVEGAFRTSECEDKNKVNFASNFLRDSAKIWWEGKMCEKEKFQRMLKDEIREVISPFKCTTLEDLLGRARIREADLTRKKNNKKKELKRKQEYEDVGAKRARFDHGKKSSGKQVKSPYNKCHKLHYGECRPNMKRCYKCGDLNHMSRDCRKPMIVCYGCNEIGCRLSECPKAKVIEAKPLRAIKEEKAKAPKAKARVYPMTAE</sequence>